<gene>
    <name evidence="2" type="ORF">RRG08_004514</name>
</gene>
<feature type="region of interest" description="Disordered" evidence="1">
    <location>
        <begin position="84"/>
        <end position="129"/>
    </location>
</feature>
<proteinExistence type="predicted"/>
<dbReference type="Proteomes" id="UP001283361">
    <property type="component" value="Unassembled WGS sequence"/>
</dbReference>
<dbReference type="AlphaFoldDB" id="A0AAE1B9F0"/>
<protein>
    <submittedName>
        <fullName evidence="2">Uncharacterized protein</fullName>
    </submittedName>
</protein>
<keyword evidence="3" id="KW-1185">Reference proteome</keyword>
<accession>A0AAE1B9F0</accession>
<evidence type="ECO:0000313" key="3">
    <source>
        <dbReference type="Proteomes" id="UP001283361"/>
    </source>
</evidence>
<reference evidence="2" key="1">
    <citation type="journal article" date="2023" name="G3 (Bethesda)">
        <title>A reference genome for the long-term kleptoplast-retaining sea slug Elysia crispata morphotype clarki.</title>
        <authorList>
            <person name="Eastman K.E."/>
            <person name="Pendleton A.L."/>
            <person name="Shaikh M.A."/>
            <person name="Suttiyut T."/>
            <person name="Ogas R."/>
            <person name="Tomko P."/>
            <person name="Gavelis G."/>
            <person name="Widhalm J.R."/>
            <person name="Wisecaver J.H."/>
        </authorList>
    </citation>
    <scope>NUCLEOTIDE SEQUENCE</scope>
    <source>
        <strain evidence="2">ECLA1</strain>
    </source>
</reference>
<name>A0AAE1B9F0_9GAST</name>
<evidence type="ECO:0000313" key="2">
    <source>
        <dbReference type="EMBL" id="KAK3802224.1"/>
    </source>
</evidence>
<sequence length="337" mass="38335">MQPLDKSVYGPFQLYYDHALEMWCKDPANAGKQMSIHSVPQMVSYAFPKAFTPANILPGFKSTGIYPMDRNIFPDHKFMPTYSTGRPAPILNRDEPASDSDSEQKLSSQTVTISAAGPSKPKKLHYDSDDDEEAKNFLENILANKWRRRRGEFLETIEHEIDHEMAALQSSLSDAELETLRVGNFIFFKCNGKKSTALYTGIVKQLVDGEGDFEIEYLKRSEKVKNKFVNFKNDETWSVHKEDTISLLTKSENTTQGTRRTNSGHVFIEDIVKYAALNVFSLSAIILKVCDFLTLGRGKKSQFKIPTLPDCHGHTVTSNCKWLCIQITVVWNWYLVQ</sequence>
<organism evidence="2 3">
    <name type="scientific">Elysia crispata</name>
    <name type="common">lettuce slug</name>
    <dbReference type="NCBI Taxonomy" id="231223"/>
    <lineage>
        <taxon>Eukaryota</taxon>
        <taxon>Metazoa</taxon>
        <taxon>Spiralia</taxon>
        <taxon>Lophotrochozoa</taxon>
        <taxon>Mollusca</taxon>
        <taxon>Gastropoda</taxon>
        <taxon>Heterobranchia</taxon>
        <taxon>Euthyneura</taxon>
        <taxon>Panpulmonata</taxon>
        <taxon>Sacoglossa</taxon>
        <taxon>Placobranchoidea</taxon>
        <taxon>Plakobranchidae</taxon>
        <taxon>Elysia</taxon>
    </lineage>
</organism>
<evidence type="ECO:0000256" key="1">
    <source>
        <dbReference type="SAM" id="MobiDB-lite"/>
    </source>
</evidence>
<comment type="caution">
    <text evidence="2">The sequence shown here is derived from an EMBL/GenBank/DDBJ whole genome shotgun (WGS) entry which is preliminary data.</text>
</comment>
<dbReference type="EMBL" id="JAWDGP010000260">
    <property type="protein sequence ID" value="KAK3802224.1"/>
    <property type="molecule type" value="Genomic_DNA"/>
</dbReference>